<dbReference type="PANTHER" id="PTHR37610:SF40">
    <property type="entry name" value="OS01G0909600 PROTEIN"/>
    <property type="match status" value="1"/>
</dbReference>
<proteinExistence type="predicted"/>
<accession>A0A1Q3CMU8</accession>
<evidence type="ECO:0000313" key="1">
    <source>
        <dbReference type="EMBL" id="GAV81505.1"/>
    </source>
</evidence>
<name>A0A1Q3CMU8_CEPFO</name>
<dbReference type="OrthoDB" id="682732at2759"/>
<dbReference type="InParanoid" id="A0A1Q3CMU8"/>
<protein>
    <submittedName>
        <fullName evidence="1">UBN2_3 domain-containing protein</fullName>
    </submittedName>
</protein>
<dbReference type="EMBL" id="BDDD01002425">
    <property type="protein sequence ID" value="GAV81505.1"/>
    <property type="molecule type" value="Genomic_DNA"/>
</dbReference>
<gene>
    <name evidence="1" type="ORF">CFOL_v3_24960</name>
</gene>
<feature type="non-terminal residue" evidence="1">
    <location>
        <position position="1"/>
    </location>
</feature>
<dbReference type="Proteomes" id="UP000187406">
    <property type="component" value="Unassembled WGS sequence"/>
</dbReference>
<dbReference type="AlphaFoldDB" id="A0A1Q3CMU8"/>
<sequence>DGTNYLTWSKACMLSIRAHKLAGYLTGATTRPTNGDRDAEEKRSSEDSMVMYWLVQSIEPSLSKQYIALNIAKDVWDTIADIRKECCGFSQGWLSLVEYYFKLTYMW</sequence>
<evidence type="ECO:0000313" key="2">
    <source>
        <dbReference type="Proteomes" id="UP000187406"/>
    </source>
</evidence>
<keyword evidence="2" id="KW-1185">Reference proteome</keyword>
<organism evidence="1 2">
    <name type="scientific">Cephalotus follicularis</name>
    <name type="common">Albany pitcher plant</name>
    <dbReference type="NCBI Taxonomy" id="3775"/>
    <lineage>
        <taxon>Eukaryota</taxon>
        <taxon>Viridiplantae</taxon>
        <taxon>Streptophyta</taxon>
        <taxon>Embryophyta</taxon>
        <taxon>Tracheophyta</taxon>
        <taxon>Spermatophyta</taxon>
        <taxon>Magnoliopsida</taxon>
        <taxon>eudicotyledons</taxon>
        <taxon>Gunneridae</taxon>
        <taxon>Pentapetalae</taxon>
        <taxon>rosids</taxon>
        <taxon>fabids</taxon>
        <taxon>Oxalidales</taxon>
        <taxon>Cephalotaceae</taxon>
        <taxon>Cephalotus</taxon>
    </lineage>
</organism>
<dbReference type="PANTHER" id="PTHR37610">
    <property type="entry name" value="CCHC-TYPE DOMAIN-CONTAINING PROTEIN"/>
    <property type="match status" value="1"/>
</dbReference>
<feature type="non-terminal residue" evidence="1">
    <location>
        <position position="107"/>
    </location>
</feature>
<reference evidence="2" key="1">
    <citation type="submission" date="2016-04" db="EMBL/GenBank/DDBJ databases">
        <title>Cephalotus genome sequencing.</title>
        <authorList>
            <person name="Fukushima K."/>
            <person name="Hasebe M."/>
            <person name="Fang X."/>
        </authorList>
    </citation>
    <scope>NUCLEOTIDE SEQUENCE [LARGE SCALE GENOMIC DNA]</scope>
    <source>
        <strain evidence="2">cv. St1</strain>
    </source>
</reference>
<comment type="caution">
    <text evidence="1">The sequence shown here is derived from an EMBL/GenBank/DDBJ whole genome shotgun (WGS) entry which is preliminary data.</text>
</comment>